<dbReference type="PANTHER" id="PTHR11347">
    <property type="entry name" value="CYCLIC NUCLEOTIDE PHOSPHODIESTERASE"/>
    <property type="match status" value="1"/>
</dbReference>
<dbReference type="AlphaFoldDB" id="I0Z3B3"/>
<sequence>MEHANGNTLSKETATECLAALRTFQDQYVGTESQVQALSTLANWLQRLERGSHTDDEEPLDENSRQYLQSYHDQFTRISLFEVVGGSRERWRNPALAAELEKVDDWDAFDVFKVASLTGDRPLEPVTLAVLQHFDLVDKLRLPDKKLRNYLRGVEDAYLKNPYHNSTHAADVVQGLACLFSNNDFTSQLTDLEMLSMILACVIHDVGHPGVTNEYLINTHADSALLYNDQSVNENGHASVGLQLLRKSSNNFIEGLSEEQYRFVRRTIIGIVLATDMVGHAKLVKDTAANIRQLGADLQSWPEEKKQSALQMIVHCCDIGNPAKPLEYSLQWTNRIMAENFAQGDRERREELPVSPLCDQDRVDVPKSQLTFLEYVVRPCFEALRSIAPVTAALALRNIEAGCRHWQAQPRRSPSTPIFPLDDLR</sequence>
<feature type="binding site" evidence="5">
    <location>
        <position position="205"/>
    </location>
    <ligand>
        <name>Zn(2+)</name>
        <dbReference type="ChEBI" id="CHEBI:29105"/>
        <label>1</label>
    </ligand>
</feature>
<dbReference type="KEGG" id="csl:COCSUDRAFT_65108"/>
<dbReference type="InterPro" id="IPR023088">
    <property type="entry name" value="PDEase"/>
</dbReference>
<evidence type="ECO:0000259" key="7">
    <source>
        <dbReference type="PROSITE" id="PS51845"/>
    </source>
</evidence>
<organism evidence="8 9">
    <name type="scientific">Coccomyxa subellipsoidea (strain C-169)</name>
    <name type="common">Green microalga</name>
    <dbReference type="NCBI Taxonomy" id="574566"/>
    <lineage>
        <taxon>Eukaryota</taxon>
        <taxon>Viridiplantae</taxon>
        <taxon>Chlorophyta</taxon>
        <taxon>core chlorophytes</taxon>
        <taxon>Trebouxiophyceae</taxon>
        <taxon>Trebouxiophyceae incertae sedis</taxon>
        <taxon>Coccomyxaceae</taxon>
        <taxon>Coccomyxa</taxon>
        <taxon>Coccomyxa subellipsoidea</taxon>
    </lineage>
</organism>
<evidence type="ECO:0000256" key="3">
    <source>
        <dbReference type="PIRSR" id="PIRSR623088-1"/>
    </source>
</evidence>
<dbReference type="eggNOG" id="KOG3689">
    <property type="taxonomic scope" value="Eukaryota"/>
</dbReference>
<comment type="cofactor">
    <cofactor evidence="6">
        <name>a divalent metal cation</name>
        <dbReference type="ChEBI" id="CHEBI:60240"/>
    </cofactor>
    <text evidence="6">Binds 2 divalent metal cations per subunit. Site 1 may preferentially bind zinc ions, while site 2 has a preference for magnesium and/or manganese ions.</text>
</comment>
<feature type="binding site" evidence="4">
    <location>
        <position position="205"/>
    </location>
    <ligand>
        <name>AMP</name>
        <dbReference type="ChEBI" id="CHEBI:456215"/>
    </ligand>
</feature>
<feature type="domain" description="PDEase" evidence="7">
    <location>
        <begin position="88"/>
        <end position="413"/>
    </location>
</feature>
<feature type="active site" description="Proton donor" evidence="3">
    <location>
        <position position="164"/>
    </location>
</feature>
<accession>I0Z3B3</accession>
<dbReference type="SMART" id="SM00471">
    <property type="entry name" value="HDc"/>
    <property type="match status" value="1"/>
</dbReference>
<evidence type="ECO:0000256" key="1">
    <source>
        <dbReference type="ARBA" id="ARBA00022723"/>
    </source>
</evidence>
<evidence type="ECO:0000256" key="5">
    <source>
        <dbReference type="PIRSR" id="PIRSR623088-3"/>
    </source>
</evidence>
<feature type="binding site" evidence="5">
    <location>
        <position position="168"/>
    </location>
    <ligand>
        <name>Zn(2+)</name>
        <dbReference type="ChEBI" id="CHEBI:29105"/>
        <label>1</label>
    </ligand>
</feature>
<dbReference type="InterPro" id="IPR002073">
    <property type="entry name" value="PDEase_catalytic_dom"/>
</dbReference>
<dbReference type="EMBL" id="AGSI01000004">
    <property type="protein sequence ID" value="EIE25132.1"/>
    <property type="molecule type" value="Genomic_DNA"/>
</dbReference>
<comment type="similarity">
    <text evidence="6">Belongs to the cyclic nucleotide phosphodiesterase family.</text>
</comment>
<evidence type="ECO:0000313" key="8">
    <source>
        <dbReference type="EMBL" id="EIE25132.1"/>
    </source>
</evidence>
<feature type="binding site" evidence="5">
    <location>
        <position position="205"/>
    </location>
    <ligand>
        <name>Zn(2+)</name>
        <dbReference type="ChEBI" id="CHEBI:29105"/>
        <label>2</label>
    </ligand>
</feature>
<dbReference type="GeneID" id="17043135"/>
<dbReference type="RefSeq" id="XP_005649676.1">
    <property type="nucleotide sequence ID" value="XM_005649619.1"/>
</dbReference>
<evidence type="ECO:0000256" key="4">
    <source>
        <dbReference type="PIRSR" id="PIRSR623088-2"/>
    </source>
</evidence>
<dbReference type="InterPro" id="IPR023174">
    <property type="entry name" value="PDEase_CS"/>
</dbReference>
<evidence type="ECO:0000313" key="9">
    <source>
        <dbReference type="Proteomes" id="UP000007264"/>
    </source>
</evidence>
<dbReference type="PROSITE" id="PS00126">
    <property type="entry name" value="PDEASE_I_1"/>
    <property type="match status" value="1"/>
</dbReference>
<dbReference type="Gene3D" id="1.10.1300.10">
    <property type="entry name" value="3'5'-cyclic nucleotide phosphodiesterase, catalytic domain"/>
    <property type="match status" value="1"/>
</dbReference>
<proteinExistence type="inferred from homology"/>
<gene>
    <name evidence="8" type="ORF">COCSUDRAFT_65108</name>
</gene>
<evidence type="ECO:0000256" key="2">
    <source>
        <dbReference type="ARBA" id="ARBA00022801"/>
    </source>
</evidence>
<name>I0Z3B3_COCSC</name>
<dbReference type="OrthoDB" id="568146at2759"/>
<dbReference type="CDD" id="cd00077">
    <property type="entry name" value="HDc"/>
    <property type="match status" value="1"/>
</dbReference>
<comment type="caution">
    <text evidence="8">The sequence shown here is derived from an EMBL/GenBank/DDBJ whole genome shotgun (WGS) entry which is preliminary data.</text>
</comment>
<feature type="binding site" evidence="4">
    <location>
        <position position="318"/>
    </location>
    <ligand>
        <name>AMP</name>
        <dbReference type="ChEBI" id="CHEBI:456215"/>
    </ligand>
</feature>
<dbReference type="Pfam" id="PF00233">
    <property type="entry name" value="PDEase_I"/>
    <property type="match status" value="1"/>
</dbReference>
<dbReference type="STRING" id="574566.I0Z3B3"/>
<dbReference type="PROSITE" id="PS51845">
    <property type="entry name" value="PDEASE_I_2"/>
    <property type="match status" value="1"/>
</dbReference>
<dbReference type="Proteomes" id="UP000007264">
    <property type="component" value="Unassembled WGS sequence"/>
</dbReference>
<reference evidence="8 9" key="1">
    <citation type="journal article" date="2012" name="Genome Biol.">
        <title>The genome of the polar eukaryotic microalga coccomyxa subellipsoidea reveals traits of cold adaptation.</title>
        <authorList>
            <person name="Blanc G."/>
            <person name="Agarkova I."/>
            <person name="Grimwood J."/>
            <person name="Kuo A."/>
            <person name="Brueggeman A."/>
            <person name="Dunigan D."/>
            <person name="Gurnon J."/>
            <person name="Ladunga I."/>
            <person name="Lindquist E."/>
            <person name="Lucas S."/>
            <person name="Pangilinan J."/>
            <person name="Proschold T."/>
            <person name="Salamov A."/>
            <person name="Schmutz J."/>
            <person name="Weeks D."/>
            <person name="Yamada T."/>
            <person name="Claverie J.M."/>
            <person name="Grigoriev I."/>
            <person name="Van Etten J."/>
            <person name="Lomsadze A."/>
            <person name="Borodovsky M."/>
        </authorList>
    </citation>
    <scope>NUCLEOTIDE SEQUENCE [LARGE SCALE GENOMIC DNA]</scope>
    <source>
        <strain evidence="8 9">C-169</strain>
    </source>
</reference>
<dbReference type="InterPro" id="IPR003607">
    <property type="entry name" value="HD/PDEase_dom"/>
</dbReference>
<dbReference type="EC" id="3.1.4.-" evidence="6"/>
<feature type="binding site" evidence="5">
    <location>
        <position position="204"/>
    </location>
    <ligand>
        <name>Zn(2+)</name>
        <dbReference type="ChEBI" id="CHEBI:29105"/>
        <label>1</label>
    </ligand>
</feature>
<feature type="binding site" evidence="4">
    <location>
        <begin position="164"/>
        <end position="168"/>
    </location>
    <ligand>
        <name>AMP</name>
        <dbReference type="ChEBI" id="CHEBI:456215"/>
    </ligand>
</feature>
<keyword evidence="2 6" id="KW-0378">Hydrolase</keyword>
<feature type="binding site" evidence="4">
    <location>
        <position position="369"/>
    </location>
    <ligand>
        <name>AMP</name>
        <dbReference type="ChEBI" id="CHEBI:456215"/>
    </ligand>
</feature>
<keyword evidence="9" id="KW-1185">Reference proteome</keyword>
<dbReference type="InterPro" id="IPR036971">
    <property type="entry name" value="PDEase_catalytic_dom_sf"/>
</dbReference>
<evidence type="ECO:0000256" key="6">
    <source>
        <dbReference type="RuleBase" id="RU363067"/>
    </source>
</evidence>
<feature type="binding site" evidence="5">
    <location>
        <position position="318"/>
    </location>
    <ligand>
        <name>Zn(2+)</name>
        <dbReference type="ChEBI" id="CHEBI:29105"/>
        <label>1</label>
    </ligand>
</feature>
<dbReference type="PRINTS" id="PR00387">
    <property type="entry name" value="PDIESTERASE1"/>
</dbReference>
<keyword evidence="1 5" id="KW-0479">Metal-binding</keyword>
<dbReference type="GO" id="GO:0007165">
    <property type="term" value="P:signal transduction"/>
    <property type="evidence" value="ECO:0007669"/>
    <property type="project" value="InterPro"/>
</dbReference>
<dbReference type="GO" id="GO:0046872">
    <property type="term" value="F:metal ion binding"/>
    <property type="evidence" value="ECO:0007669"/>
    <property type="project" value="UniProtKB-KW"/>
</dbReference>
<dbReference type="GO" id="GO:0004114">
    <property type="term" value="F:3',5'-cyclic-nucleotide phosphodiesterase activity"/>
    <property type="evidence" value="ECO:0007669"/>
    <property type="project" value="InterPro"/>
</dbReference>
<protein>
    <recommendedName>
        <fullName evidence="6">Phosphodiesterase</fullName>
        <ecNumber evidence="6">3.1.4.-</ecNumber>
    </recommendedName>
</protein>
<dbReference type="SUPFAM" id="SSF109604">
    <property type="entry name" value="HD-domain/PDEase-like"/>
    <property type="match status" value="1"/>
</dbReference>